<dbReference type="GO" id="GO:0000981">
    <property type="term" value="F:DNA-binding transcription factor activity, RNA polymerase II-specific"/>
    <property type="evidence" value="ECO:0007669"/>
    <property type="project" value="TreeGrafter"/>
</dbReference>
<feature type="domain" description="C2H2-type" evidence="6">
    <location>
        <begin position="252"/>
        <end position="279"/>
    </location>
</feature>
<feature type="domain" description="C2H2-type" evidence="6">
    <location>
        <begin position="409"/>
        <end position="438"/>
    </location>
</feature>
<evidence type="ECO:0000256" key="4">
    <source>
        <dbReference type="ARBA" id="ARBA00022833"/>
    </source>
</evidence>
<feature type="domain" description="C2H2-type" evidence="6">
    <location>
        <begin position="221"/>
        <end position="251"/>
    </location>
</feature>
<evidence type="ECO:0000313" key="8">
    <source>
        <dbReference type="Proteomes" id="UP000728032"/>
    </source>
</evidence>
<evidence type="ECO:0000256" key="2">
    <source>
        <dbReference type="ARBA" id="ARBA00022737"/>
    </source>
</evidence>
<dbReference type="AlphaFoldDB" id="A0A7R9M7C5"/>
<dbReference type="EMBL" id="CAJPVJ010008787">
    <property type="protein sequence ID" value="CAG2172150.1"/>
    <property type="molecule type" value="Genomic_DNA"/>
</dbReference>
<dbReference type="InterPro" id="IPR036236">
    <property type="entry name" value="Znf_C2H2_sf"/>
</dbReference>
<dbReference type="Pfam" id="PF00096">
    <property type="entry name" value="zf-C2H2"/>
    <property type="match status" value="1"/>
</dbReference>
<reference evidence="7" key="1">
    <citation type="submission" date="2020-11" db="EMBL/GenBank/DDBJ databases">
        <authorList>
            <person name="Tran Van P."/>
        </authorList>
    </citation>
    <scope>NUCLEOTIDE SEQUENCE</scope>
</reference>
<feature type="domain" description="C2H2-type" evidence="6">
    <location>
        <begin position="310"/>
        <end position="339"/>
    </location>
</feature>
<dbReference type="GO" id="GO:0045944">
    <property type="term" value="P:positive regulation of transcription by RNA polymerase II"/>
    <property type="evidence" value="ECO:0007669"/>
    <property type="project" value="UniProtKB-ARBA"/>
</dbReference>
<dbReference type="GO" id="GO:0000978">
    <property type="term" value="F:RNA polymerase II cis-regulatory region sequence-specific DNA binding"/>
    <property type="evidence" value="ECO:0007669"/>
    <property type="project" value="TreeGrafter"/>
</dbReference>
<proteinExistence type="predicted"/>
<accession>A0A7R9M7C5</accession>
<dbReference type="GO" id="GO:0008270">
    <property type="term" value="F:zinc ion binding"/>
    <property type="evidence" value="ECO:0007669"/>
    <property type="project" value="UniProtKB-KW"/>
</dbReference>
<evidence type="ECO:0000256" key="1">
    <source>
        <dbReference type="ARBA" id="ARBA00022723"/>
    </source>
</evidence>
<organism evidence="7">
    <name type="scientific">Oppiella nova</name>
    <dbReference type="NCBI Taxonomy" id="334625"/>
    <lineage>
        <taxon>Eukaryota</taxon>
        <taxon>Metazoa</taxon>
        <taxon>Ecdysozoa</taxon>
        <taxon>Arthropoda</taxon>
        <taxon>Chelicerata</taxon>
        <taxon>Arachnida</taxon>
        <taxon>Acari</taxon>
        <taxon>Acariformes</taxon>
        <taxon>Sarcoptiformes</taxon>
        <taxon>Oribatida</taxon>
        <taxon>Brachypylina</taxon>
        <taxon>Oppioidea</taxon>
        <taxon>Oppiidae</taxon>
        <taxon>Oppiella</taxon>
    </lineage>
</organism>
<feature type="domain" description="C2H2-type" evidence="6">
    <location>
        <begin position="280"/>
        <end position="309"/>
    </location>
</feature>
<dbReference type="EMBL" id="OC923612">
    <property type="protein sequence ID" value="CAD7654963.1"/>
    <property type="molecule type" value="Genomic_DNA"/>
</dbReference>
<keyword evidence="8" id="KW-1185">Reference proteome</keyword>
<dbReference type="InterPro" id="IPR050329">
    <property type="entry name" value="GLI_C2H2-zinc-finger"/>
</dbReference>
<dbReference type="InterPro" id="IPR013087">
    <property type="entry name" value="Znf_C2H2_type"/>
</dbReference>
<evidence type="ECO:0000313" key="7">
    <source>
        <dbReference type="EMBL" id="CAD7654963.1"/>
    </source>
</evidence>
<keyword evidence="2" id="KW-0677">Repeat</keyword>
<dbReference type="GO" id="GO:0005634">
    <property type="term" value="C:nucleus"/>
    <property type="evidence" value="ECO:0007669"/>
    <property type="project" value="UniProtKB-ARBA"/>
</dbReference>
<name>A0A7R9M7C5_9ACAR</name>
<dbReference type="FunFam" id="3.30.160.60:FF:000100">
    <property type="entry name" value="Zinc finger 45-like"/>
    <property type="match status" value="1"/>
</dbReference>
<dbReference type="OrthoDB" id="6483397at2759"/>
<dbReference type="PANTHER" id="PTHR19818">
    <property type="entry name" value="ZINC FINGER PROTEIN ZIC AND GLI"/>
    <property type="match status" value="1"/>
</dbReference>
<protein>
    <recommendedName>
        <fullName evidence="6">C2H2-type domain-containing protein</fullName>
    </recommendedName>
</protein>
<feature type="domain" description="C2H2-type" evidence="6">
    <location>
        <begin position="340"/>
        <end position="370"/>
    </location>
</feature>
<keyword evidence="1" id="KW-0479">Metal-binding</keyword>
<sequence length="465" mass="54542">MKSRDKHVSIKIGDILDELTAENKRLFNELLFANKCLIKLKTHLSVVYHKFETIITTEDKHVLNELQQDLHRMNGSEELPQNSGLNDDMSVDITRIKTEEEDPNDSNQNTDLLSDKTKRKRKLVVNGVKRRRRRREELIDECTEEEMEVMKQKYKNREDIWDETTGRFVCPKNGCNRSYGLVKDLYNHLRANHRMPKIGYPTQEAIDGHTQHAFDATTNSYICAEDNCNQTFDKQMNFYNHLIRDHSKRRQIVCKLCGKEFPKTQNLTTHMRRHTNTKPYSCHFSGCEYRCCTKTSLTQHLTTHSDVTPFECDYMDCNKKFKTRKNLQRHALTHDPNAKFQCTVEGCDQLFKNTYWRSIHVNSVHKGLPPELCKMPVKMVRCDWPGCEFVSHASSTAVHKSIHTGEKPFACDWPNCGKRFRLRQYLTDHKNVHSNDKPLSCHWPGCHYRCNDSGNLRKHVRTSHK</sequence>
<dbReference type="SUPFAM" id="SSF57667">
    <property type="entry name" value="beta-beta-alpha zinc fingers"/>
    <property type="match status" value="4"/>
</dbReference>
<dbReference type="Gene3D" id="3.30.160.60">
    <property type="entry name" value="Classic Zinc Finger"/>
    <property type="match status" value="5"/>
</dbReference>
<dbReference type="SMART" id="SM00355">
    <property type="entry name" value="ZnF_C2H2"/>
    <property type="match status" value="9"/>
</dbReference>
<feature type="domain" description="C2H2-type" evidence="6">
    <location>
        <begin position="168"/>
        <end position="198"/>
    </location>
</feature>
<evidence type="ECO:0000259" key="6">
    <source>
        <dbReference type="PROSITE" id="PS50157"/>
    </source>
</evidence>
<dbReference type="PROSITE" id="PS50157">
    <property type="entry name" value="ZINC_FINGER_C2H2_2"/>
    <property type="match status" value="7"/>
</dbReference>
<keyword evidence="4" id="KW-0862">Zinc</keyword>
<evidence type="ECO:0000256" key="3">
    <source>
        <dbReference type="ARBA" id="ARBA00022771"/>
    </source>
</evidence>
<dbReference type="Proteomes" id="UP000728032">
    <property type="component" value="Unassembled WGS sequence"/>
</dbReference>
<dbReference type="Pfam" id="PF13912">
    <property type="entry name" value="zf-C2H2_6"/>
    <property type="match status" value="1"/>
</dbReference>
<keyword evidence="3 5" id="KW-0863">Zinc-finger</keyword>
<dbReference type="PROSITE" id="PS00028">
    <property type="entry name" value="ZINC_FINGER_C2H2_1"/>
    <property type="match status" value="7"/>
</dbReference>
<evidence type="ECO:0000256" key="5">
    <source>
        <dbReference type="PROSITE-ProRule" id="PRU00042"/>
    </source>
</evidence>
<dbReference type="PANTHER" id="PTHR19818:SF139">
    <property type="entry name" value="PAIR-RULE PROTEIN ODD-PAIRED"/>
    <property type="match status" value="1"/>
</dbReference>
<gene>
    <name evidence="7" type="ORF">ONB1V03_LOCUS11608</name>
</gene>